<dbReference type="InterPro" id="IPR011006">
    <property type="entry name" value="CheY-like_superfamily"/>
</dbReference>
<dbReference type="InterPro" id="IPR001789">
    <property type="entry name" value="Sig_transdc_resp-reg_receiver"/>
</dbReference>
<dbReference type="RefSeq" id="WP_310313902.1">
    <property type="nucleotide sequence ID" value="NZ_JAVDWU010000003.1"/>
</dbReference>
<evidence type="ECO:0000259" key="2">
    <source>
        <dbReference type="PROSITE" id="PS50110"/>
    </source>
</evidence>
<comment type="caution">
    <text evidence="3">The sequence shown here is derived from an EMBL/GenBank/DDBJ whole genome shotgun (WGS) entry which is preliminary data.</text>
</comment>
<proteinExistence type="predicted"/>
<comment type="caution">
    <text evidence="1">Lacks conserved residue(s) required for the propagation of feature annotation.</text>
</comment>
<dbReference type="PROSITE" id="PS50110">
    <property type="entry name" value="RESPONSE_REGULATORY"/>
    <property type="match status" value="1"/>
</dbReference>
<evidence type="ECO:0000313" key="4">
    <source>
        <dbReference type="Proteomes" id="UP001265700"/>
    </source>
</evidence>
<reference evidence="3 4" key="1">
    <citation type="submission" date="2023-07" db="EMBL/GenBank/DDBJ databases">
        <title>Sorghum-associated microbial communities from plants grown in Nebraska, USA.</title>
        <authorList>
            <person name="Schachtman D."/>
        </authorList>
    </citation>
    <scope>NUCLEOTIDE SEQUENCE [LARGE SCALE GENOMIC DNA]</scope>
    <source>
        <strain evidence="3 4">4249</strain>
    </source>
</reference>
<evidence type="ECO:0000313" key="3">
    <source>
        <dbReference type="EMBL" id="MDR7149591.1"/>
    </source>
</evidence>
<sequence length="137" mass="14923">MSARAGGVTRNVLLIEPDGLVRGTVASVCRDMHIARVRQAISIASAEEWLKAGTPHGMLISLAEGESALAFLARLREGAYRCDANMPVAAMARAGDGALVARLKELDVRRLLLQPFKLRDVIHTLEQLWPVRELLTA</sequence>
<accession>A0ABU1WK12</accession>
<gene>
    <name evidence="3" type="ORF">J2W49_001546</name>
</gene>
<organism evidence="3 4">
    <name type="scientific">Hydrogenophaga palleronii</name>
    <dbReference type="NCBI Taxonomy" id="65655"/>
    <lineage>
        <taxon>Bacteria</taxon>
        <taxon>Pseudomonadati</taxon>
        <taxon>Pseudomonadota</taxon>
        <taxon>Betaproteobacteria</taxon>
        <taxon>Burkholderiales</taxon>
        <taxon>Comamonadaceae</taxon>
        <taxon>Hydrogenophaga</taxon>
    </lineage>
</organism>
<dbReference type="SUPFAM" id="SSF52172">
    <property type="entry name" value="CheY-like"/>
    <property type="match status" value="1"/>
</dbReference>
<protein>
    <recommendedName>
        <fullName evidence="2">Response regulatory domain-containing protein</fullName>
    </recommendedName>
</protein>
<name>A0ABU1WK12_9BURK</name>
<dbReference type="EMBL" id="JAVDWU010000003">
    <property type="protein sequence ID" value="MDR7149591.1"/>
    <property type="molecule type" value="Genomic_DNA"/>
</dbReference>
<dbReference type="Proteomes" id="UP001265700">
    <property type="component" value="Unassembled WGS sequence"/>
</dbReference>
<feature type="domain" description="Response regulatory" evidence="2">
    <location>
        <begin position="11"/>
        <end position="129"/>
    </location>
</feature>
<evidence type="ECO:0000256" key="1">
    <source>
        <dbReference type="PROSITE-ProRule" id="PRU00169"/>
    </source>
</evidence>
<dbReference type="Gene3D" id="3.40.50.2300">
    <property type="match status" value="1"/>
</dbReference>
<keyword evidence="4" id="KW-1185">Reference proteome</keyword>